<evidence type="ECO:0000256" key="4">
    <source>
        <dbReference type="ARBA" id="ARBA00023136"/>
    </source>
</evidence>
<gene>
    <name evidence="8" type="ORF">N8I74_02940</name>
</gene>
<dbReference type="PANTHER" id="PTHR44757">
    <property type="entry name" value="DIGUANYLATE CYCLASE DGCP"/>
    <property type="match status" value="1"/>
</dbReference>
<keyword evidence="4" id="KW-0472">Membrane</keyword>
<feature type="domain" description="CHASE" evidence="7">
    <location>
        <begin position="138"/>
        <end position="240"/>
    </location>
</feature>
<name>A0ABY6DNQ9_9NEIS</name>
<dbReference type="InterPro" id="IPR052155">
    <property type="entry name" value="Biofilm_reg_signaling"/>
</dbReference>
<dbReference type="PANTHER" id="PTHR44757:SF2">
    <property type="entry name" value="BIOFILM ARCHITECTURE MAINTENANCE PROTEIN MBAA"/>
    <property type="match status" value="1"/>
</dbReference>
<dbReference type="PROSITE" id="PS50113">
    <property type="entry name" value="PAC"/>
    <property type="match status" value="1"/>
</dbReference>
<feature type="domain" description="PAC" evidence="6">
    <location>
        <begin position="536"/>
        <end position="589"/>
    </location>
</feature>
<dbReference type="Pfam" id="PF03924">
    <property type="entry name" value="CHASE"/>
    <property type="match status" value="1"/>
</dbReference>
<dbReference type="SUPFAM" id="SSF55785">
    <property type="entry name" value="PYP-like sensor domain (PAS domain)"/>
    <property type="match status" value="3"/>
</dbReference>
<evidence type="ECO:0000256" key="3">
    <source>
        <dbReference type="ARBA" id="ARBA00022989"/>
    </source>
</evidence>
<dbReference type="InterPro" id="IPR035965">
    <property type="entry name" value="PAS-like_dom_sf"/>
</dbReference>
<keyword evidence="2" id="KW-0812">Transmembrane</keyword>
<dbReference type="SMART" id="SM00091">
    <property type="entry name" value="PAS"/>
    <property type="match status" value="1"/>
</dbReference>
<comment type="subcellular location">
    <subcellularLocation>
        <location evidence="1">Membrane</location>
    </subcellularLocation>
</comment>
<feature type="domain" description="PAS" evidence="5">
    <location>
        <begin position="590"/>
        <end position="635"/>
    </location>
</feature>
<dbReference type="InterPro" id="IPR000014">
    <property type="entry name" value="PAS"/>
</dbReference>
<evidence type="ECO:0000259" key="6">
    <source>
        <dbReference type="PROSITE" id="PS50113"/>
    </source>
</evidence>
<dbReference type="Proteomes" id="UP001061302">
    <property type="component" value="Chromosome"/>
</dbReference>
<evidence type="ECO:0000256" key="1">
    <source>
        <dbReference type="ARBA" id="ARBA00004370"/>
    </source>
</evidence>
<dbReference type="RefSeq" id="WP_263125428.1">
    <property type="nucleotide sequence ID" value="NZ_CP106753.1"/>
</dbReference>
<evidence type="ECO:0000259" key="5">
    <source>
        <dbReference type="PROSITE" id="PS50112"/>
    </source>
</evidence>
<accession>A0ABY6DNQ9</accession>
<dbReference type="NCBIfam" id="TIGR00229">
    <property type="entry name" value="sensory_box"/>
    <property type="match status" value="1"/>
</dbReference>
<dbReference type="Pfam" id="PF00989">
    <property type="entry name" value="PAS"/>
    <property type="match status" value="1"/>
</dbReference>
<proteinExistence type="predicted"/>
<dbReference type="InterPro" id="IPR006189">
    <property type="entry name" value="CHASE_dom"/>
</dbReference>
<keyword evidence="3" id="KW-1133">Transmembrane helix</keyword>
<evidence type="ECO:0000259" key="7">
    <source>
        <dbReference type="PROSITE" id="PS50839"/>
    </source>
</evidence>
<organism evidence="8 9">
    <name type="scientific">Chitiniphilus purpureus</name>
    <dbReference type="NCBI Taxonomy" id="2981137"/>
    <lineage>
        <taxon>Bacteria</taxon>
        <taxon>Pseudomonadati</taxon>
        <taxon>Pseudomonadota</taxon>
        <taxon>Betaproteobacteria</taxon>
        <taxon>Neisseriales</taxon>
        <taxon>Chitinibacteraceae</taxon>
        <taxon>Chitiniphilus</taxon>
    </lineage>
</organism>
<dbReference type="InterPro" id="IPR013767">
    <property type="entry name" value="PAS_fold"/>
</dbReference>
<dbReference type="EMBL" id="CP106753">
    <property type="protein sequence ID" value="UXY15991.1"/>
    <property type="molecule type" value="Genomic_DNA"/>
</dbReference>
<evidence type="ECO:0000256" key="2">
    <source>
        <dbReference type="ARBA" id="ARBA00022692"/>
    </source>
</evidence>
<keyword evidence="9" id="KW-1185">Reference proteome</keyword>
<evidence type="ECO:0000313" key="9">
    <source>
        <dbReference type="Proteomes" id="UP001061302"/>
    </source>
</evidence>
<dbReference type="PROSITE" id="PS50839">
    <property type="entry name" value="CHASE"/>
    <property type="match status" value="1"/>
</dbReference>
<dbReference type="CDD" id="cd00130">
    <property type="entry name" value="PAS"/>
    <property type="match status" value="1"/>
</dbReference>
<protein>
    <submittedName>
        <fullName evidence="8">CHASE domain-containing protein</fullName>
    </submittedName>
</protein>
<dbReference type="SMART" id="SM01079">
    <property type="entry name" value="CHASE"/>
    <property type="match status" value="1"/>
</dbReference>
<dbReference type="Gene3D" id="3.30.450.350">
    <property type="entry name" value="CHASE domain"/>
    <property type="match status" value="1"/>
</dbReference>
<sequence>MKLARPALLPVILALLTGVALTTALDLWLARLQLRQGQARLAQTARLMTVQLEARVQRFDETLRALRGAFIANPELDRATFAAMLDQHNFLTRQPGFLMLTFVRHVPAADLAAYLAGLAAVEGLDPDSLQARPPGARPAYYFTDYIYPSNTATRRYVGYDIAAQRDTLQFIGFIRDRNLALFSAPLRFTQLKGQPLGYALYYPVYQRGMPLDSVAERRTAFKGLLVIAFRSNDIFDWVEDQLPGGASMALWDTGHSLAPGARTAPVLLGRRGERGAAEVHAEALADLPGRQWRAVLDAPAGGQGDRLWVWLLGGSMTVALAILAARRHPAPAAVPLEPAIPLAPSHAEPDFGLALLQAVDMVSEMVVVRDASHAIVYGNRAVRQRFETPQLPLLGRRDALWSASELVLLAGPVEKRVLQRGMDDGREYHYAVTLLPLREPAGYSVTMARDISRGRARDLELTGQLQRLTELLDVACDWHWTQDAEHRLTGLSEPYFQKKQIDMTQLLGRRYWEFSDGGISSAQWEAHKRTLAQQLPYRDFVFVLELDQHRVVVSLSGRPCYDPAGRFTGYRGVGRDVTAARQAQEALLLEKTRTDAILDALADGVVTTDPHGLVQYFNPVAAALLGWTEDETLGKPIERCLMMVDVETRLPLPSLPRQVLGADGPGHRQRKGVLLNKFGLTFSIHESVSRITDPADRMLGVVVVLRDETHWVGGEGDTL</sequence>
<dbReference type="InterPro" id="IPR042240">
    <property type="entry name" value="CHASE_sf"/>
</dbReference>
<dbReference type="InterPro" id="IPR000700">
    <property type="entry name" value="PAS-assoc_C"/>
</dbReference>
<evidence type="ECO:0000313" key="8">
    <source>
        <dbReference type="EMBL" id="UXY15991.1"/>
    </source>
</evidence>
<reference evidence="8" key="1">
    <citation type="submission" date="2022-10" db="EMBL/GenBank/DDBJ databases">
        <title>Chitiniphilus purpureus sp. nov., a novel chitin-degrading bacterium isolated from crawfish pond sediment.</title>
        <authorList>
            <person name="Li K."/>
        </authorList>
    </citation>
    <scope>NUCLEOTIDE SEQUENCE</scope>
    <source>
        <strain evidence="8">CD1</strain>
    </source>
</reference>
<dbReference type="Gene3D" id="3.30.450.20">
    <property type="entry name" value="PAS domain"/>
    <property type="match status" value="2"/>
</dbReference>
<dbReference type="PROSITE" id="PS50112">
    <property type="entry name" value="PAS"/>
    <property type="match status" value="1"/>
</dbReference>